<dbReference type="PANTHER" id="PTHR21248:SF22">
    <property type="entry name" value="PHOSPHOLIPASE D"/>
    <property type="match status" value="1"/>
</dbReference>
<dbReference type="PANTHER" id="PTHR21248">
    <property type="entry name" value="CARDIOLIPIN SYNTHASE"/>
    <property type="match status" value="1"/>
</dbReference>
<comment type="caution">
    <text evidence="2">The sequence shown here is derived from an EMBL/GenBank/DDBJ whole genome shotgun (WGS) entry which is preliminary data.</text>
</comment>
<dbReference type="OrthoDB" id="9762009at2"/>
<sequence>MDTESINAIESMSLVHSGAHYFSRLEQIIADAKTEIHIQIYIFDEDETGSRILTALKEAALRNVKIYIVLDGFGSFSFSSKTISELKEMGINFRFFSPMFSASSFYIGRRLHNKVIVSDAKTVLIGGINIANKYRGTERELPWLDFAVELNGKIGEPLQEFCRAVYLKKERKIIPIVSIPEEGYVAFLQNDWLKRKKEITGAYIKSIRNAEKEIIIVGSYFLPGRKIIQALKIASKNKVQIKLILSGISDVPMVRRATCYLYAKLFRYNMELYEWNHSVLHGKAMVVDGKWTTIGSFNLNNLSSYASVEMDVAIYSEQFSKEFQVLLSDIISQSQKITPETLKLKSSVSSKLINWFSYRMTRIIEIIVTYLPYHRFNN</sequence>
<dbReference type="AlphaFoldDB" id="A0A2U1JU62"/>
<name>A0A2U1JU62_9FLAO</name>
<dbReference type="InterPro" id="IPR025202">
    <property type="entry name" value="PLD-like_dom"/>
</dbReference>
<protein>
    <recommendedName>
        <fullName evidence="1">PLD phosphodiesterase domain-containing protein</fullName>
    </recommendedName>
</protein>
<dbReference type="PROSITE" id="PS50035">
    <property type="entry name" value="PLD"/>
    <property type="match status" value="2"/>
</dbReference>
<evidence type="ECO:0000313" key="2">
    <source>
        <dbReference type="EMBL" id="PWA08692.1"/>
    </source>
</evidence>
<proteinExistence type="predicted"/>
<dbReference type="Pfam" id="PF13091">
    <property type="entry name" value="PLDc_2"/>
    <property type="match status" value="2"/>
</dbReference>
<dbReference type="SMART" id="SM00155">
    <property type="entry name" value="PLDc"/>
    <property type="match status" value="2"/>
</dbReference>
<keyword evidence="3" id="KW-1185">Reference proteome</keyword>
<dbReference type="GO" id="GO:0030572">
    <property type="term" value="F:phosphatidyltransferase activity"/>
    <property type="evidence" value="ECO:0007669"/>
    <property type="project" value="UniProtKB-ARBA"/>
</dbReference>
<dbReference type="GO" id="GO:0032049">
    <property type="term" value="P:cardiolipin biosynthetic process"/>
    <property type="evidence" value="ECO:0007669"/>
    <property type="project" value="UniProtKB-ARBA"/>
</dbReference>
<feature type="domain" description="PLD phosphodiesterase" evidence="1">
    <location>
        <begin position="276"/>
        <end position="303"/>
    </location>
</feature>
<evidence type="ECO:0000313" key="3">
    <source>
        <dbReference type="Proteomes" id="UP000245618"/>
    </source>
</evidence>
<organism evidence="2 3">
    <name type="scientific">Flavobacterium laiguense</name>
    <dbReference type="NCBI Taxonomy" id="2169409"/>
    <lineage>
        <taxon>Bacteria</taxon>
        <taxon>Pseudomonadati</taxon>
        <taxon>Bacteroidota</taxon>
        <taxon>Flavobacteriia</taxon>
        <taxon>Flavobacteriales</taxon>
        <taxon>Flavobacteriaceae</taxon>
        <taxon>Flavobacterium</taxon>
    </lineage>
</organism>
<reference evidence="2 3" key="1">
    <citation type="submission" date="2018-04" db="EMBL/GenBank/DDBJ databases">
        <title>Flavobacterium sp. nov., isolated from glacier ice.</title>
        <authorList>
            <person name="Liu Q."/>
            <person name="Xin Y.-H."/>
        </authorList>
    </citation>
    <scope>NUCLEOTIDE SEQUENCE [LARGE SCALE GENOMIC DNA]</scope>
    <source>
        <strain evidence="2 3">LB2P30</strain>
    </source>
</reference>
<dbReference type="SUPFAM" id="SSF56024">
    <property type="entry name" value="Phospholipase D/nuclease"/>
    <property type="match status" value="2"/>
</dbReference>
<accession>A0A2U1JU62</accession>
<gene>
    <name evidence="2" type="ORF">DB891_10710</name>
</gene>
<dbReference type="EMBL" id="QCZH01000011">
    <property type="protein sequence ID" value="PWA08692.1"/>
    <property type="molecule type" value="Genomic_DNA"/>
</dbReference>
<dbReference type="CDD" id="cd09110">
    <property type="entry name" value="PLDc_CLS_1"/>
    <property type="match status" value="1"/>
</dbReference>
<dbReference type="Gene3D" id="3.30.870.10">
    <property type="entry name" value="Endonuclease Chain A"/>
    <property type="match status" value="2"/>
</dbReference>
<feature type="domain" description="PLD phosphodiesterase" evidence="1">
    <location>
        <begin position="107"/>
        <end position="134"/>
    </location>
</feature>
<dbReference type="PIRSF" id="PIRSF000850">
    <property type="entry name" value="Phospholipase_D_PSS"/>
    <property type="match status" value="1"/>
</dbReference>
<evidence type="ECO:0000259" key="1">
    <source>
        <dbReference type="PROSITE" id="PS50035"/>
    </source>
</evidence>
<dbReference type="InterPro" id="IPR001736">
    <property type="entry name" value="PLipase_D/transphosphatidylase"/>
</dbReference>
<dbReference type="Proteomes" id="UP000245618">
    <property type="component" value="Unassembled WGS sequence"/>
</dbReference>
<dbReference type="RefSeq" id="WP_116763373.1">
    <property type="nucleotide sequence ID" value="NZ_QCZH01000011.1"/>
</dbReference>